<evidence type="ECO:0000256" key="6">
    <source>
        <dbReference type="SAM" id="MobiDB-lite"/>
    </source>
</evidence>
<sequence>MPSHLYKSKSMFAVLCKKAGLSLKNGEENNEISVDKAVFQKNLSLALKRQEGDIVEVTEEFLEGFGGYIEDMTRFHKSLLSTNTTKDCESARSKVQDSAVRILLGVELLQPSLVKSLLEKLPEFSQDDDNGGERANIPRLLLAQFRWLDFVVDSKALAKMLLELVEATELDVQKEIIGALPSVVDSSDHATVASKLKDLLVSQTQLTVVILDALVCLDLAPEILNQVRGAATRALQSVDAENLPIILKFLLKTASTAELPEVVGEIRSGLDLCSIVKSTKTSAKGSKKASDEGQDCVLLIVDTVQCGIKFQRGIADAWLKTIDVVKEKLSVLDLVVLLILHQTKHCKAVESLLRNKIRSGAVSETLLQKTFSSHSQVVQSKFKAVLSLAEVLLKSPEISLSYIGHVLYRLAFKSLDTFCRQEIVANLVMHLGSGNSEESNASLDVLASLVEQHLDAMAPFAIFFKRLLDFQQQSLPLLGMRKLFGMLARLAFSSGQDPALIQDDLHMVIRKLVSSMDPKYLCRGVVGGVMMVWGMGRISEQRSDMSESQQKEVVSLLTMIRSGSSRRSEAAALFLDELAAMVSHGHLHNKVETWILENMTDMFQENFVVDIEEDNTSVAGIPMSAQFGLNDKEESSIVINLLPLVSKEVMEAKSSASDTPNSQNTVYAVCLSPHFRLVQTGERRTQNGNMEGIDALLGCPLYLPEETVYTKLDSLSEKEKDVLCTALFHCLNWFREILNAFASQTDVEMKGKVIERLHDMTHLMQVLSKCLAANPKYNPSVLGLGGEDVKQPATSGAQKGKAAGEKKKGRKRKRADKENESCAGEADNTQDVTTQGEKDTQAEDEEEKDKSSPDAEDLTAYAHCFRELDLDVFTILHSGPITQASLDTDQHTKRAHQVQIETPQLQFLLEDLVKKLNHSLIASASKRRSFPGKSKSSGKQKFSNLDQQKPHQVARFAVDLLPALSTHLEATSAFFQTLMADNDGMVDGPGSHSPEAVRMATCLHLLLQAFIALFSWNGFALADHRPLLKESLTVLVERVKVTGPTQQSMADLMRGASQYIQKFSETVPSLPAATALVRLLTVLANRAEDDTLQQKLAEMSQKMLQREWLDSKGQREKGAVCNEMLQTLVKTWVVNSADPTQAMHTVVDTGMTQLLQADRNAASDTFPTLTRSSFPVFLRVVLSELVDTAKRVAPLKRSDSRQVC</sequence>
<feature type="region of interest" description="Disordered" evidence="6">
    <location>
        <begin position="927"/>
        <end position="948"/>
    </location>
</feature>
<dbReference type="PANTHER" id="PTHR32086">
    <property type="entry name" value="FANCONI ANEMIA GROUP D2 PROTEIN"/>
    <property type="match status" value="1"/>
</dbReference>
<evidence type="ECO:0000256" key="2">
    <source>
        <dbReference type="ARBA" id="ARBA00022499"/>
    </source>
</evidence>
<comment type="caution">
    <text evidence="7">The sequence shown here is derived from an EMBL/GenBank/DDBJ whole genome shotgun (WGS) entry which is preliminary data.</text>
</comment>
<evidence type="ECO:0000256" key="3">
    <source>
        <dbReference type="ARBA" id="ARBA00022843"/>
    </source>
</evidence>
<keyword evidence="8" id="KW-1185">Reference proteome</keyword>
<keyword evidence="2" id="KW-1017">Isopeptide bond</keyword>
<gene>
    <name evidence="7" type="ORF">V1264_020222</name>
</gene>
<dbReference type="InterPro" id="IPR016024">
    <property type="entry name" value="ARM-type_fold"/>
</dbReference>
<evidence type="ECO:0000256" key="1">
    <source>
        <dbReference type="ARBA" id="ARBA00004123"/>
    </source>
</evidence>
<accession>A0AAN9GBW2</accession>
<dbReference type="GO" id="GO:0036297">
    <property type="term" value="P:interstrand cross-link repair"/>
    <property type="evidence" value="ECO:0007669"/>
    <property type="project" value="TreeGrafter"/>
</dbReference>
<dbReference type="Pfam" id="PF14631">
    <property type="entry name" value="FancD2"/>
    <property type="match status" value="1"/>
</dbReference>
<keyword evidence="3" id="KW-0832">Ubl conjugation</keyword>
<keyword evidence="4" id="KW-0539">Nucleus</keyword>
<evidence type="ECO:0000256" key="5">
    <source>
        <dbReference type="ARBA" id="ARBA00093456"/>
    </source>
</evidence>
<dbReference type="GO" id="GO:0031573">
    <property type="term" value="P:mitotic intra-S DNA damage checkpoint signaling"/>
    <property type="evidence" value="ECO:0007669"/>
    <property type="project" value="TreeGrafter"/>
</dbReference>
<dbReference type="GO" id="GO:0005634">
    <property type="term" value="C:nucleus"/>
    <property type="evidence" value="ECO:0007669"/>
    <property type="project" value="UniProtKB-SubCell"/>
</dbReference>
<evidence type="ECO:0008006" key="9">
    <source>
        <dbReference type="Google" id="ProtNLM"/>
    </source>
</evidence>
<dbReference type="PANTHER" id="PTHR32086:SF0">
    <property type="entry name" value="FANCONI ANEMIA GROUP D2 PROTEIN"/>
    <property type="match status" value="1"/>
</dbReference>
<comment type="similarity">
    <text evidence="5">Belongs to the Fanconi anemia protein FANCD2 family.</text>
</comment>
<proteinExistence type="inferred from homology"/>
<dbReference type="Proteomes" id="UP001374579">
    <property type="component" value="Unassembled WGS sequence"/>
</dbReference>
<dbReference type="GO" id="GO:1990918">
    <property type="term" value="P:double-strand break repair involved in meiotic recombination"/>
    <property type="evidence" value="ECO:0007669"/>
    <property type="project" value="TreeGrafter"/>
</dbReference>
<comment type="subcellular location">
    <subcellularLocation>
        <location evidence="1">Nucleus</location>
    </subcellularLocation>
</comment>
<dbReference type="AlphaFoldDB" id="A0AAN9GBW2"/>
<feature type="compositionally biased region" description="Low complexity" evidence="6">
    <location>
        <begin position="931"/>
        <end position="943"/>
    </location>
</feature>
<dbReference type="GO" id="GO:0070182">
    <property type="term" value="F:DNA polymerase binding"/>
    <property type="evidence" value="ECO:0007669"/>
    <property type="project" value="TreeGrafter"/>
</dbReference>
<evidence type="ECO:0000256" key="4">
    <source>
        <dbReference type="ARBA" id="ARBA00023242"/>
    </source>
</evidence>
<dbReference type="InterPro" id="IPR029448">
    <property type="entry name" value="FANCD2"/>
</dbReference>
<dbReference type="GO" id="GO:0007129">
    <property type="term" value="P:homologous chromosome pairing at meiosis"/>
    <property type="evidence" value="ECO:0007669"/>
    <property type="project" value="TreeGrafter"/>
</dbReference>
<protein>
    <recommendedName>
        <fullName evidence="9">Fanconi anemia group D2 protein</fullName>
    </recommendedName>
</protein>
<dbReference type="GO" id="GO:0000793">
    <property type="term" value="C:condensed chromosome"/>
    <property type="evidence" value="ECO:0007669"/>
    <property type="project" value="TreeGrafter"/>
</dbReference>
<reference evidence="7 8" key="1">
    <citation type="submission" date="2024-02" db="EMBL/GenBank/DDBJ databases">
        <title>Chromosome-scale genome assembly of the rough periwinkle Littorina saxatilis.</title>
        <authorList>
            <person name="De Jode A."/>
            <person name="Faria R."/>
            <person name="Formenti G."/>
            <person name="Sims Y."/>
            <person name="Smith T.P."/>
            <person name="Tracey A."/>
            <person name="Wood J.M.D."/>
            <person name="Zagrodzka Z.B."/>
            <person name="Johannesson K."/>
            <person name="Butlin R.K."/>
            <person name="Leder E.H."/>
        </authorList>
    </citation>
    <scope>NUCLEOTIDE SEQUENCE [LARGE SCALE GENOMIC DNA]</scope>
    <source>
        <strain evidence="7">Snail1</strain>
        <tissue evidence="7">Muscle</tissue>
    </source>
</reference>
<name>A0AAN9GBW2_9CAEN</name>
<evidence type="ECO:0000313" key="8">
    <source>
        <dbReference type="Proteomes" id="UP001374579"/>
    </source>
</evidence>
<dbReference type="EMBL" id="JBAMIC010000010">
    <property type="protein sequence ID" value="KAK7101914.1"/>
    <property type="molecule type" value="Genomic_DNA"/>
</dbReference>
<dbReference type="SUPFAM" id="SSF48371">
    <property type="entry name" value="ARM repeat"/>
    <property type="match status" value="1"/>
</dbReference>
<evidence type="ECO:0000313" key="7">
    <source>
        <dbReference type="EMBL" id="KAK7101914.1"/>
    </source>
</evidence>
<organism evidence="7 8">
    <name type="scientific">Littorina saxatilis</name>
    <dbReference type="NCBI Taxonomy" id="31220"/>
    <lineage>
        <taxon>Eukaryota</taxon>
        <taxon>Metazoa</taxon>
        <taxon>Spiralia</taxon>
        <taxon>Lophotrochozoa</taxon>
        <taxon>Mollusca</taxon>
        <taxon>Gastropoda</taxon>
        <taxon>Caenogastropoda</taxon>
        <taxon>Littorinimorpha</taxon>
        <taxon>Littorinoidea</taxon>
        <taxon>Littorinidae</taxon>
        <taxon>Littorina</taxon>
    </lineage>
</organism>
<feature type="region of interest" description="Disordered" evidence="6">
    <location>
        <begin position="783"/>
        <end position="856"/>
    </location>
</feature>